<dbReference type="EMBL" id="FOSH01000002">
    <property type="protein sequence ID" value="SFJ83713.1"/>
    <property type="molecule type" value="Genomic_DNA"/>
</dbReference>
<dbReference type="AlphaFoldDB" id="A0A1I3UM24"/>
<accession>A0A1I3UM24</accession>
<evidence type="ECO:0008006" key="3">
    <source>
        <dbReference type="Google" id="ProtNLM"/>
    </source>
</evidence>
<proteinExistence type="predicted"/>
<gene>
    <name evidence="1" type="ORF">SAMN04488079_10211</name>
</gene>
<dbReference type="RefSeq" id="WP_091711413.1">
    <property type="nucleotide sequence ID" value="NZ_FOSH01000002.1"/>
</dbReference>
<protein>
    <recommendedName>
        <fullName evidence="3">Restriction system protein Mrr-like N-terminal domain-containing protein</fullName>
    </recommendedName>
</protein>
<organism evidence="1 2">
    <name type="scientific">Methylophaga sulfidovorans</name>
    <dbReference type="NCBI Taxonomy" id="45496"/>
    <lineage>
        <taxon>Bacteria</taxon>
        <taxon>Pseudomonadati</taxon>
        <taxon>Pseudomonadota</taxon>
        <taxon>Gammaproteobacteria</taxon>
        <taxon>Thiotrichales</taxon>
        <taxon>Piscirickettsiaceae</taxon>
        <taxon>Methylophaga</taxon>
    </lineage>
</organism>
<name>A0A1I3UM24_9GAMM</name>
<evidence type="ECO:0000313" key="1">
    <source>
        <dbReference type="EMBL" id="SFJ83713.1"/>
    </source>
</evidence>
<dbReference type="STRING" id="45496.SAMN04488079_10211"/>
<dbReference type="OrthoDB" id="6400153at2"/>
<sequence>MNIDEFYEQVQNSGLRIEASSYKKDSEHLLDNEALFQLPLICLIILLMAKDRRKPRIPELGQLVGESLEQSVPGFKGSAQHVGWSANLRVRTIKAMTFLENCKLVEIQNRKGKLEITHLGKKVIDKAMSNDNDLSYNLSKIKMAYRNILVSKQLKMELV</sequence>
<keyword evidence="2" id="KW-1185">Reference proteome</keyword>
<dbReference type="Proteomes" id="UP000198924">
    <property type="component" value="Unassembled WGS sequence"/>
</dbReference>
<reference evidence="2" key="1">
    <citation type="submission" date="2016-10" db="EMBL/GenBank/DDBJ databases">
        <authorList>
            <person name="Varghese N."/>
            <person name="Submissions S."/>
        </authorList>
    </citation>
    <scope>NUCLEOTIDE SEQUENCE [LARGE SCALE GENOMIC DNA]</scope>
    <source>
        <strain evidence="2">DSM 11578</strain>
    </source>
</reference>
<evidence type="ECO:0000313" key="2">
    <source>
        <dbReference type="Proteomes" id="UP000198924"/>
    </source>
</evidence>